<dbReference type="GO" id="GO:0072657">
    <property type="term" value="P:protein localization to membrane"/>
    <property type="evidence" value="ECO:0007669"/>
    <property type="project" value="TreeGrafter"/>
</dbReference>
<comment type="subcellular location">
    <subcellularLocation>
        <location evidence="1">Membrane</location>
        <topology evidence="1">Multi-pass membrane protein</topology>
    </subcellularLocation>
</comment>
<proteinExistence type="inferred from homology"/>
<evidence type="ECO:0000256" key="3">
    <source>
        <dbReference type="ARBA" id="ARBA00022692"/>
    </source>
</evidence>
<feature type="transmembrane region" description="Helical" evidence="7">
    <location>
        <begin position="435"/>
        <end position="457"/>
    </location>
</feature>
<evidence type="ECO:0000256" key="6">
    <source>
        <dbReference type="ARBA" id="ARBA00023136"/>
    </source>
</evidence>
<feature type="transmembrane region" description="Helical" evidence="7">
    <location>
        <begin position="351"/>
        <end position="371"/>
    </location>
</feature>
<evidence type="ECO:0000256" key="2">
    <source>
        <dbReference type="ARBA" id="ARBA00005227"/>
    </source>
</evidence>
<organism evidence="8 9">
    <name type="scientific">Blepharisma stoltei</name>
    <dbReference type="NCBI Taxonomy" id="1481888"/>
    <lineage>
        <taxon>Eukaryota</taxon>
        <taxon>Sar</taxon>
        <taxon>Alveolata</taxon>
        <taxon>Ciliophora</taxon>
        <taxon>Postciliodesmatophora</taxon>
        <taxon>Heterotrichea</taxon>
        <taxon>Heterotrichida</taxon>
        <taxon>Blepharismidae</taxon>
        <taxon>Blepharisma</taxon>
    </lineage>
</organism>
<sequence>MWILCLLIHALADQKRHDYSPNEEVILWFNKIVPFNNPQESYAYNKLPLCRGERKERLYSLALGEAIEGYELYDSEMDIKFMNNIQIQPFCSKNLNHEAITILVNAIKRNFWIQMYIDNLPFWSEIGKEDENTKDIFIFSHYAFIISYNNSNIIKVQVMPGNPIRIYDSKRSSRDITDISFTYSVSWVPTDIEFRHRFDSYLDPGFFENNVHWFSIINSFVLVILLCGIVMLILYRILNKDIERYESQSDEPMDLAISSGWKQVAGDVYRPPDLLIFFTILYSTGWMLAWLIAECIITCILHPMYSERGEFAEMMVVAYSLLGIIGGFRCGEYYCRNQGKRWKTAMFFSALLYPAFIAIIGLLLNAIAVMYSSTQAIPIVSMLEILSLILFVYLPLFIIGSLFGRKYRLRYPAIQKINCISIPILKEKKWYSEPAFISLLGGLLPFGSISVEIYFIFTSFWNYKFYYVYGFALAGYFLFILSLICVSIVATYIILNSEDYRWHWVSFISSGSVGIYLYIYSIYYYFFKTSMTGLFQFSFYFGYTGLASITVFLIAGAIGHTGSQYFVRKIYNNIKFD</sequence>
<dbReference type="Proteomes" id="UP001162131">
    <property type="component" value="Unassembled WGS sequence"/>
</dbReference>
<evidence type="ECO:0000256" key="5">
    <source>
        <dbReference type="ARBA" id="ARBA00022989"/>
    </source>
</evidence>
<feature type="transmembrane region" description="Helical" evidence="7">
    <location>
        <begin position="539"/>
        <end position="559"/>
    </location>
</feature>
<feature type="transmembrane region" description="Helical" evidence="7">
    <location>
        <begin position="274"/>
        <end position="305"/>
    </location>
</feature>
<comment type="similarity">
    <text evidence="2 7">Belongs to the nonaspanin (TM9SF) (TC 9.A.2) family.</text>
</comment>
<comment type="caution">
    <text evidence="8">The sequence shown here is derived from an EMBL/GenBank/DDBJ whole genome shotgun (WGS) entry which is preliminary data.</text>
</comment>
<dbReference type="Pfam" id="PF02990">
    <property type="entry name" value="EMP70"/>
    <property type="match status" value="1"/>
</dbReference>
<protein>
    <recommendedName>
        <fullName evidence="7">Transmembrane 9 superfamily member</fullName>
    </recommendedName>
</protein>
<keyword evidence="4" id="KW-0732">Signal</keyword>
<keyword evidence="6 7" id="KW-0472">Membrane</keyword>
<dbReference type="InterPro" id="IPR004240">
    <property type="entry name" value="EMP70"/>
</dbReference>
<accession>A0AAU9JYP9</accession>
<evidence type="ECO:0000256" key="7">
    <source>
        <dbReference type="RuleBase" id="RU363079"/>
    </source>
</evidence>
<dbReference type="AlphaFoldDB" id="A0AAU9JYP9"/>
<keyword evidence="9" id="KW-1185">Reference proteome</keyword>
<dbReference type="PANTHER" id="PTHR10766">
    <property type="entry name" value="TRANSMEMBRANE 9 SUPERFAMILY PROTEIN"/>
    <property type="match status" value="1"/>
</dbReference>
<reference evidence="8" key="1">
    <citation type="submission" date="2021-09" db="EMBL/GenBank/DDBJ databases">
        <authorList>
            <consortium name="AG Swart"/>
            <person name="Singh M."/>
            <person name="Singh A."/>
            <person name="Seah K."/>
            <person name="Emmerich C."/>
        </authorList>
    </citation>
    <scope>NUCLEOTIDE SEQUENCE</scope>
    <source>
        <strain evidence="8">ATCC30299</strain>
    </source>
</reference>
<dbReference type="GO" id="GO:0016020">
    <property type="term" value="C:membrane"/>
    <property type="evidence" value="ECO:0007669"/>
    <property type="project" value="UniProtKB-SubCell"/>
</dbReference>
<dbReference type="PANTHER" id="PTHR10766:SF41">
    <property type="entry name" value="TRANSMEMBRANE 9 SUPERFAMILY MEMBER 3"/>
    <property type="match status" value="1"/>
</dbReference>
<name>A0AAU9JYP9_9CILI</name>
<dbReference type="EMBL" id="CAJZBQ010000054">
    <property type="protein sequence ID" value="CAG9332389.1"/>
    <property type="molecule type" value="Genomic_DNA"/>
</dbReference>
<feature type="transmembrane region" description="Helical" evidence="7">
    <location>
        <begin position="377"/>
        <end position="403"/>
    </location>
</feature>
<evidence type="ECO:0000313" key="9">
    <source>
        <dbReference type="Proteomes" id="UP001162131"/>
    </source>
</evidence>
<evidence type="ECO:0000256" key="1">
    <source>
        <dbReference type="ARBA" id="ARBA00004141"/>
    </source>
</evidence>
<keyword evidence="5 7" id="KW-1133">Transmembrane helix</keyword>
<keyword evidence="3 7" id="KW-0812">Transmembrane</keyword>
<feature type="transmembrane region" description="Helical" evidence="7">
    <location>
        <begin position="507"/>
        <end position="527"/>
    </location>
</feature>
<feature type="transmembrane region" description="Helical" evidence="7">
    <location>
        <begin position="311"/>
        <end position="330"/>
    </location>
</feature>
<feature type="transmembrane region" description="Helical" evidence="7">
    <location>
        <begin position="213"/>
        <end position="235"/>
    </location>
</feature>
<feature type="transmembrane region" description="Helical" evidence="7">
    <location>
        <begin position="469"/>
        <end position="495"/>
    </location>
</feature>
<evidence type="ECO:0000313" key="8">
    <source>
        <dbReference type="EMBL" id="CAG9332389.1"/>
    </source>
</evidence>
<evidence type="ECO:0000256" key="4">
    <source>
        <dbReference type="ARBA" id="ARBA00022729"/>
    </source>
</evidence>
<gene>
    <name evidence="8" type="ORF">BSTOLATCC_MIC55836</name>
</gene>